<keyword evidence="1" id="KW-0597">Phosphoprotein</keyword>
<accession>A0A1I4TM31</accession>
<dbReference type="Gene3D" id="3.40.50.2300">
    <property type="match status" value="1"/>
</dbReference>
<dbReference type="EMBL" id="FOUF01000033">
    <property type="protein sequence ID" value="SFM77681.1"/>
    <property type="molecule type" value="Genomic_DNA"/>
</dbReference>
<keyword evidence="2" id="KW-1133">Transmembrane helix</keyword>
<dbReference type="Proteomes" id="UP000199561">
    <property type="component" value="Unassembled WGS sequence"/>
</dbReference>
<name>A0A1I4TM31_9PROT</name>
<feature type="domain" description="Response regulatory" evidence="3">
    <location>
        <begin position="139"/>
        <end position="255"/>
    </location>
</feature>
<evidence type="ECO:0000259" key="3">
    <source>
        <dbReference type="PROSITE" id="PS50110"/>
    </source>
</evidence>
<keyword evidence="2" id="KW-0472">Membrane</keyword>
<gene>
    <name evidence="4" type="ORF">SAMN05421880_1335</name>
</gene>
<dbReference type="InterPro" id="IPR001789">
    <property type="entry name" value="Sig_transdc_resp-reg_receiver"/>
</dbReference>
<feature type="transmembrane region" description="Helical" evidence="2">
    <location>
        <begin position="49"/>
        <end position="69"/>
    </location>
</feature>
<protein>
    <submittedName>
        <fullName evidence="4">Response regulator receiver domain-containing protein</fullName>
    </submittedName>
</protein>
<sequence length="256" mass="28726">MELEKFASSTQGFTRSPLGIIALFIVLVYGFASLVVGLGSGITEHVVPLIYFMVLFPVIVFFGFLWLVAKHHNKLYGPSDFKNEDNFFKAQIASVASLAAATARQYGDENVLNNVQLQEIVDVVSKTTRKLKLEKWKNRVLWVDDRPSNNVYERQAFEAQGIEFDLALSTSEALDKLLKNRYVAIISDMGRKEGPQEGYVLLEKLRSNGDLTPFIIYTRSNLLEHKKMAREKGAVGSTNRAEELFQLVMGVVSNGL</sequence>
<dbReference type="InterPro" id="IPR011006">
    <property type="entry name" value="CheY-like_superfamily"/>
</dbReference>
<dbReference type="RefSeq" id="WP_090671683.1">
    <property type="nucleotide sequence ID" value="NZ_FOUF01000033.1"/>
</dbReference>
<organism evidence="4 5">
    <name type="scientific">Nitrosomonas nitrosa</name>
    <dbReference type="NCBI Taxonomy" id="52442"/>
    <lineage>
        <taxon>Bacteria</taxon>
        <taxon>Pseudomonadati</taxon>
        <taxon>Pseudomonadota</taxon>
        <taxon>Betaproteobacteria</taxon>
        <taxon>Nitrosomonadales</taxon>
        <taxon>Nitrosomonadaceae</taxon>
        <taxon>Nitrosomonas</taxon>
    </lineage>
</organism>
<dbReference type="AlphaFoldDB" id="A0A1I4TM31"/>
<feature type="transmembrane region" description="Helical" evidence="2">
    <location>
        <begin position="20"/>
        <end position="43"/>
    </location>
</feature>
<dbReference type="STRING" id="52442.SAMN05421880_1335"/>
<evidence type="ECO:0000313" key="5">
    <source>
        <dbReference type="Proteomes" id="UP000199561"/>
    </source>
</evidence>
<evidence type="ECO:0000256" key="1">
    <source>
        <dbReference type="PROSITE-ProRule" id="PRU00169"/>
    </source>
</evidence>
<dbReference type="CDD" id="cd00156">
    <property type="entry name" value="REC"/>
    <property type="match status" value="1"/>
</dbReference>
<dbReference type="PROSITE" id="PS50110">
    <property type="entry name" value="RESPONSE_REGULATORY"/>
    <property type="match status" value="1"/>
</dbReference>
<reference evidence="4 5" key="1">
    <citation type="submission" date="2016-10" db="EMBL/GenBank/DDBJ databases">
        <authorList>
            <person name="de Groot N.N."/>
        </authorList>
    </citation>
    <scope>NUCLEOTIDE SEQUENCE [LARGE SCALE GENOMIC DNA]</scope>
    <source>
        <strain evidence="4 5">Nm146</strain>
    </source>
</reference>
<keyword evidence="5" id="KW-1185">Reference proteome</keyword>
<keyword evidence="2" id="KW-0812">Transmembrane</keyword>
<dbReference type="SUPFAM" id="SSF52172">
    <property type="entry name" value="CheY-like"/>
    <property type="match status" value="1"/>
</dbReference>
<evidence type="ECO:0000313" key="4">
    <source>
        <dbReference type="EMBL" id="SFM77681.1"/>
    </source>
</evidence>
<proteinExistence type="predicted"/>
<evidence type="ECO:0000256" key="2">
    <source>
        <dbReference type="SAM" id="Phobius"/>
    </source>
</evidence>
<feature type="modified residue" description="4-aspartylphosphate" evidence="1">
    <location>
        <position position="188"/>
    </location>
</feature>
<dbReference type="GO" id="GO:0000160">
    <property type="term" value="P:phosphorelay signal transduction system"/>
    <property type="evidence" value="ECO:0007669"/>
    <property type="project" value="InterPro"/>
</dbReference>